<comment type="caution">
    <text evidence="1">The sequence shown here is derived from an EMBL/GenBank/DDBJ whole genome shotgun (WGS) entry which is preliminary data.</text>
</comment>
<evidence type="ECO:0000313" key="2">
    <source>
        <dbReference type="Proteomes" id="UP000646738"/>
    </source>
</evidence>
<protein>
    <submittedName>
        <fullName evidence="1">Uncharacterized protein</fullName>
    </submittedName>
</protein>
<keyword evidence="2" id="KW-1185">Reference proteome</keyword>
<gene>
    <name evidence="1" type="ORF">Srubr_06120</name>
</gene>
<organism evidence="1 2">
    <name type="scientific">Streptomyces rubradiris</name>
    <name type="common">Streptomyces achromogenes subsp. rubradiris</name>
    <dbReference type="NCBI Taxonomy" id="285531"/>
    <lineage>
        <taxon>Bacteria</taxon>
        <taxon>Bacillati</taxon>
        <taxon>Actinomycetota</taxon>
        <taxon>Actinomycetes</taxon>
        <taxon>Kitasatosporales</taxon>
        <taxon>Streptomycetaceae</taxon>
        <taxon>Streptomyces</taxon>
    </lineage>
</organism>
<proteinExistence type="predicted"/>
<dbReference type="EMBL" id="BNEA01000001">
    <property type="protein sequence ID" value="GHI50766.1"/>
    <property type="molecule type" value="Genomic_DNA"/>
</dbReference>
<accession>A0ABQ3R4J1</accession>
<evidence type="ECO:0000313" key="1">
    <source>
        <dbReference type="EMBL" id="GHI50766.1"/>
    </source>
</evidence>
<name>A0ABQ3R4J1_STRRR</name>
<sequence length="92" mass="9318">MPAPAGPADSAVLDRDRGIAAASAAFSPLRRVTRLWLGTGAPPAAASGRLVVGGRLRSKGWGSGTVPEGGDRVESAEWSAHDVVLTSGKVAR</sequence>
<dbReference type="Proteomes" id="UP000646738">
    <property type="component" value="Unassembled WGS sequence"/>
</dbReference>
<reference evidence="2" key="1">
    <citation type="submission" date="2023-07" db="EMBL/GenBank/DDBJ databases">
        <title>Whole genome shotgun sequence of Streptomyces achromogenes subsp. rubradiris NBRC 14000.</title>
        <authorList>
            <person name="Komaki H."/>
            <person name="Tamura T."/>
        </authorList>
    </citation>
    <scope>NUCLEOTIDE SEQUENCE [LARGE SCALE GENOMIC DNA]</scope>
    <source>
        <strain evidence="2">NBRC 14000</strain>
    </source>
</reference>